<name>A0A069P8N2_9BURK</name>
<accession>A0A069P8N2</accession>
<organism evidence="3 4">
    <name type="scientific">Caballeronia grimmiae</name>
    <dbReference type="NCBI Taxonomy" id="1071679"/>
    <lineage>
        <taxon>Bacteria</taxon>
        <taxon>Pseudomonadati</taxon>
        <taxon>Pseudomonadota</taxon>
        <taxon>Betaproteobacteria</taxon>
        <taxon>Burkholderiales</taxon>
        <taxon>Burkholderiaceae</taxon>
        <taxon>Caballeronia</taxon>
    </lineage>
</organism>
<feature type="compositionally biased region" description="Polar residues" evidence="1">
    <location>
        <begin position="1"/>
        <end position="12"/>
    </location>
</feature>
<dbReference type="STRING" id="1071679.BG57_09890"/>
<protein>
    <submittedName>
        <fullName evidence="3">Uncharacterized protein</fullName>
    </submittedName>
</protein>
<gene>
    <name evidence="3" type="ORF">BG57_09890</name>
    <name evidence="2" type="ORF">GCM10010985_36030</name>
</gene>
<evidence type="ECO:0000256" key="1">
    <source>
        <dbReference type="SAM" id="MobiDB-lite"/>
    </source>
</evidence>
<dbReference type="OrthoDB" id="5959484at2"/>
<evidence type="ECO:0000313" key="2">
    <source>
        <dbReference type="EMBL" id="GGD78335.1"/>
    </source>
</evidence>
<evidence type="ECO:0000313" key="3">
    <source>
        <dbReference type="EMBL" id="KDR37025.1"/>
    </source>
</evidence>
<feature type="region of interest" description="Disordered" evidence="1">
    <location>
        <begin position="1"/>
        <end position="21"/>
    </location>
</feature>
<dbReference type="RefSeq" id="WP_035959973.1">
    <property type="nucleotide sequence ID" value="NZ_BMEG01000005.1"/>
</dbReference>
<dbReference type="EMBL" id="BMEG01000005">
    <property type="protein sequence ID" value="GGD78335.1"/>
    <property type="molecule type" value="Genomic_DNA"/>
</dbReference>
<dbReference type="eggNOG" id="COG1467">
    <property type="taxonomic scope" value="Bacteria"/>
</dbReference>
<reference evidence="2" key="4">
    <citation type="submission" date="2024-05" db="EMBL/GenBank/DDBJ databases">
        <authorList>
            <person name="Sun Q."/>
            <person name="Zhou Y."/>
        </authorList>
    </citation>
    <scope>NUCLEOTIDE SEQUENCE</scope>
    <source>
        <strain evidence="2">CGMCC 1.11013</strain>
    </source>
</reference>
<dbReference type="Proteomes" id="UP000597138">
    <property type="component" value="Unassembled WGS sequence"/>
</dbReference>
<dbReference type="EMBL" id="JFHE01000002">
    <property type="protein sequence ID" value="KDR37025.1"/>
    <property type="molecule type" value="Genomic_DNA"/>
</dbReference>
<evidence type="ECO:0000313" key="5">
    <source>
        <dbReference type="Proteomes" id="UP000597138"/>
    </source>
</evidence>
<reference evidence="2" key="1">
    <citation type="journal article" date="2014" name="Int. J. Syst. Evol. Microbiol.">
        <title>Complete genome of a new Firmicutes species belonging to the dominant human colonic microbiota ('Ruminococcus bicirculans') reveals two chromosomes and a selective capacity to utilize plant glucans.</title>
        <authorList>
            <consortium name="NISC Comparative Sequencing Program"/>
            <person name="Wegmann U."/>
            <person name="Louis P."/>
            <person name="Goesmann A."/>
            <person name="Henrissat B."/>
            <person name="Duncan S.H."/>
            <person name="Flint H.J."/>
        </authorList>
    </citation>
    <scope>NUCLEOTIDE SEQUENCE</scope>
    <source>
        <strain evidence="2">CGMCC 1.11013</strain>
    </source>
</reference>
<evidence type="ECO:0000313" key="4">
    <source>
        <dbReference type="Proteomes" id="UP000027439"/>
    </source>
</evidence>
<reference evidence="5" key="3">
    <citation type="journal article" date="2019" name="Int. J. Syst. Evol. Microbiol.">
        <title>The Global Catalogue of Microorganisms (GCM) 10K type strain sequencing project: providing services to taxonomists for standard genome sequencing and annotation.</title>
        <authorList>
            <consortium name="The Broad Institute Genomics Platform"/>
            <consortium name="The Broad Institute Genome Sequencing Center for Infectious Disease"/>
            <person name="Wu L."/>
            <person name="Ma J."/>
        </authorList>
    </citation>
    <scope>NUCLEOTIDE SEQUENCE [LARGE SCALE GENOMIC DNA]</scope>
    <source>
        <strain evidence="5">CGMCC 1.11013</strain>
    </source>
</reference>
<keyword evidence="5" id="KW-1185">Reference proteome</keyword>
<proteinExistence type="predicted"/>
<dbReference type="AlphaFoldDB" id="A0A069P8N2"/>
<sequence>MFSISSNGCTQHRSTDPDPLRAAQGHTKFFRTRDNVECLHSFWCDIDVKPDKSSAYASQAEAVDALKRFVKETALPAPMIVGSGHGLHVYWPLGSDLPLDLWQRAATALKALAIGKGLKADHGCTADASRVLRPVGTFNWKDPSHPKSVRLLRPAAPYGDIEFAERLVAAAKPYMTLVSPTKLPKHRSASPSQSANAFVLDVSIPTVKHVEPIVAGCQQIREAAIQTEDVWRGMLSVVMRCQDGRASCHRLSSADTTRYRPEDTDAKLNTLERQQGPIGTAGMPMTCAAFAERRPGVCDHCRHFGKIKSPIVLGMDHATAVMSQIEIVHTNETAQPVAAAASALPFTMPQISTPDAQREVVDAYSDRRFELVSPLQVDEAKPLGVAHLTSDTDESGTQRTHRTYLCRQAIYPIANAHIMSATDARAFTYCWRIHTSVSDSPIDVFIDGAELHSPKDLIKRVSHHGIVVVQHAHWELLGAYMRAYIEHARKDLPQITLHDHFGWSQEGSRLTRAAQSATK</sequence>
<dbReference type="Proteomes" id="UP000027439">
    <property type="component" value="Unassembled WGS sequence"/>
</dbReference>
<reference evidence="3 4" key="2">
    <citation type="submission" date="2014-03" db="EMBL/GenBank/DDBJ databases">
        <title>Draft Genome Sequences of Four Burkholderia Strains.</title>
        <authorList>
            <person name="Liu X.Y."/>
            <person name="Li C.X."/>
            <person name="Xu J.H."/>
        </authorList>
    </citation>
    <scope>NUCLEOTIDE SEQUENCE [LARGE SCALE GENOMIC DNA]</scope>
    <source>
        <strain evidence="3 4">R27</strain>
    </source>
</reference>
<comment type="caution">
    <text evidence="3">The sequence shown here is derived from an EMBL/GenBank/DDBJ whole genome shotgun (WGS) entry which is preliminary data.</text>
</comment>